<reference evidence="1 2" key="1">
    <citation type="journal article" date="2016" name="Nat. Commun.">
        <title>Thousands of microbial genomes shed light on interconnected biogeochemical processes in an aquifer system.</title>
        <authorList>
            <person name="Anantharaman K."/>
            <person name="Brown C.T."/>
            <person name="Hug L.A."/>
            <person name="Sharon I."/>
            <person name="Castelle C.J."/>
            <person name="Probst A.J."/>
            <person name="Thomas B.C."/>
            <person name="Singh A."/>
            <person name="Wilkins M.J."/>
            <person name="Karaoz U."/>
            <person name="Brodie E.L."/>
            <person name="Williams K.H."/>
            <person name="Hubbard S.S."/>
            <person name="Banfield J.F."/>
        </authorList>
    </citation>
    <scope>NUCLEOTIDE SEQUENCE [LARGE SCALE GENOMIC DNA]</scope>
</reference>
<sequence>MAERLKQWLDPKTEGGSMQEIHIPTADEEAAAMLNAAAGCLREAQAKLSFGGDALVRERAKVAVLRDEFEIRARALMARHQNRKCD</sequence>
<dbReference type="AlphaFoldDB" id="A0A1F5WZ18"/>
<proteinExistence type="predicted"/>
<accession>A0A1F5WZ18</accession>
<organism evidence="1 2">
    <name type="scientific">Candidatus Giovannonibacteria bacterium RIFCSPHIGHO2_12_44_12</name>
    <dbReference type="NCBI Taxonomy" id="1798340"/>
    <lineage>
        <taxon>Bacteria</taxon>
        <taxon>Candidatus Giovannoniibacteriota</taxon>
    </lineage>
</organism>
<gene>
    <name evidence="1" type="ORF">A2W48_01820</name>
</gene>
<name>A0A1F5WZ18_9BACT</name>
<dbReference type="Proteomes" id="UP000178299">
    <property type="component" value="Unassembled WGS sequence"/>
</dbReference>
<dbReference type="EMBL" id="MFHS01000028">
    <property type="protein sequence ID" value="OGF80867.1"/>
    <property type="molecule type" value="Genomic_DNA"/>
</dbReference>
<evidence type="ECO:0000313" key="2">
    <source>
        <dbReference type="Proteomes" id="UP000178299"/>
    </source>
</evidence>
<comment type="caution">
    <text evidence="1">The sequence shown here is derived from an EMBL/GenBank/DDBJ whole genome shotgun (WGS) entry which is preliminary data.</text>
</comment>
<protein>
    <submittedName>
        <fullName evidence="1">Uncharacterized protein</fullName>
    </submittedName>
</protein>
<evidence type="ECO:0000313" key="1">
    <source>
        <dbReference type="EMBL" id="OGF80867.1"/>
    </source>
</evidence>